<accession>A0A8R1DL38</accession>
<protein>
    <submittedName>
        <fullName evidence="3">Protein kinase domain-containing protein</fullName>
    </submittedName>
</protein>
<dbReference type="PROSITE" id="PS50011">
    <property type="entry name" value="PROTEIN_KINASE_DOM"/>
    <property type="match status" value="1"/>
</dbReference>
<dbReference type="GO" id="GO:0005524">
    <property type="term" value="F:ATP binding"/>
    <property type="evidence" value="ECO:0007669"/>
    <property type="project" value="InterPro"/>
</dbReference>
<evidence type="ECO:0000256" key="1">
    <source>
        <dbReference type="SAM" id="MobiDB-lite"/>
    </source>
</evidence>
<evidence type="ECO:0000313" key="4">
    <source>
        <dbReference type="Proteomes" id="UP000005237"/>
    </source>
</evidence>
<evidence type="ECO:0000313" key="3">
    <source>
        <dbReference type="EnsemblMetazoa" id="CJA05796.1"/>
    </source>
</evidence>
<dbReference type="PANTHER" id="PTHR11909">
    <property type="entry name" value="CASEIN KINASE-RELATED"/>
    <property type="match status" value="1"/>
</dbReference>
<dbReference type="Gene3D" id="1.10.510.10">
    <property type="entry name" value="Transferase(Phosphotransferase) domain 1"/>
    <property type="match status" value="2"/>
</dbReference>
<name>A0A8R1DL38_CAEJA</name>
<reference evidence="3" key="2">
    <citation type="submission" date="2022-06" db="UniProtKB">
        <authorList>
            <consortium name="EnsemblMetazoa"/>
        </authorList>
    </citation>
    <scope>IDENTIFICATION</scope>
    <source>
        <strain evidence="3">DF5081</strain>
    </source>
</reference>
<feature type="domain" description="Protein kinase" evidence="2">
    <location>
        <begin position="1"/>
        <end position="315"/>
    </location>
</feature>
<keyword evidence="4" id="KW-1185">Reference proteome</keyword>
<proteinExistence type="predicted"/>
<dbReference type="EnsemblMetazoa" id="CJA05796.1">
    <property type="protein sequence ID" value="CJA05796.1"/>
    <property type="gene ID" value="WBGene00125000"/>
</dbReference>
<feature type="region of interest" description="Disordered" evidence="1">
    <location>
        <begin position="373"/>
        <end position="434"/>
    </location>
</feature>
<reference evidence="4" key="1">
    <citation type="submission" date="2010-08" db="EMBL/GenBank/DDBJ databases">
        <authorList>
            <consortium name="Caenorhabditis japonica Sequencing Consortium"/>
            <person name="Wilson R.K."/>
        </authorList>
    </citation>
    <scope>NUCLEOTIDE SEQUENCE [LARGE SCALE GENOMIC DNA]</scope>
    <source>
        <strain evidence="4">DF5081</strain>
    </source>
</reference>
<sequence length="434" mass="49156">MKIENSAMEGGSAIKLEISVLSGLQHETVFPKYITGGRKARFHYLVLELLGENLKMLKARSAKNDSWPDGTWSRLGIQCLFAVKKMHDNGFVHRDIKPNNFAMGLNTSTVHSRSRTVLLFDFGLAREFVRIDKHADGATPPPARGGGGGGCPKTATSKRSKRNRFSGLLSREKFQPRVLQAPKASSVRVGLENDGSKELAVTFRVARPHTDFRGTFQYASPNAHMQKELGRADDVWSLMFMIAEMFVELPWTSEEIVPVEVVKNQVSLRRIFTADTRHPNRFNRQQEAQLEQIEKMLYECNYYSHPNYELVHQFLYGVMQTQKGVTWETPYDWEPVKVGDDSTKGRKKSKTAELWQEPGEFWKTDKWAVLKAPGSVSSQKTKRVPLLIPPPRKKQMSRESISVEKHTDSCDPVSAAKSTAKGVWVPPKTSREKH</sequence>
<dbReference type="Pfam" id="PF00069">
    <property type="entry name" value="Pkinase"/>
    <property type="match status" value="1"/>
</dbReference>
<dbReference type="InterPro" id="IPR011009">
    <property type="entry name" value="Kinase-like_dom_sf"/>
</dbReference>
<dbReference type="FunFam" id="1.10.510.10:FF:001500">
    <property type="entry name" value="CK1/CK1 protein kinase"/>
    <property type="match status" value="1"/>
</dbReference>
<evidence type="ECO:0000259" key="2">
    <source>
        <dbReference type="PROSITE" id="PS50011"/>
    </source>
</evidence>
<dbReference type="GO" id="GO:0004672">
    <property type="term" value="F:protein kinase activity"/>
    <property type="evidence" value="ECO:0007669"/>
    <property type="project" value="InterPro"/>
</dbReference>
<feature type="region of interest" description="Disordered" evidence="1">
    <location>
        <begin position="133"/>
        <end position="162"/>
    </location>
</feature>
<dbReference type="SUPFAM" id="SSF56112">
    <property type="entry name" value="Protein kinase-like (PK-like)"/>
    <property type="match status" value="1"/>
</dbReference>
<dbReference type="InterPro" id="IPR000719">
    <property type="entry name" value="Prot_kinase_dom"/>
</dbReference>
<dbReference type="Proteomes" id="UP000005237">
    <property type="component" value="Unassembled WGS sequence"/>
</dbReference>
<dbReference type="InterPro" id="IPR050235">
    <property type="entry name" value="CK1_Ser-Thr_kinase"/>
</dbReference>
<dbReference type="AlphaFoldDB" id="A0A8R1DL38"/>
<dbReference type="SMART" id="SM00220">
    <property type="entry name" value="S_TKc"/>
    <property type="match status" value="1"/>
</dbReference>
<organism evidence="3 4">
    <name type="scientific">Caenorhabditis japonica</name>
    <dbReference type="NCBI Taxonomy" id="281687"/>
    <lineage>
        <taxon>Eukaryota</taxon>
        <taxon>Metazoa</taxon>
        <taxon>Ecdysozoa</taxon>
        <taxon>Nematoda</taxon>
        <taxon>Chromadorea</taxon>
        <taxon>Rhabditida</taxon>
        <taxon>Rhabditina</taxon>
        <taxon>Rhabditomorpha</taxon>
        <taxon>Rhabditoidea</taxon>
        <taxon>Rhabditidae</taxon>
        <taxon>Peloderinae</taxon>
        <taxon>Caenorhabditis</taxon>
    </lineage>
</organism>